<name>A0L749_MAGMM</name>
<dbReference type="EMBL" id="CP000471">
    <property type="protein sequence ID" value="ABK43792.1"/>
    <property type="molecule type" value="Genomic_DNA"/>
</dbReference>
<dbReference type="GO" id="GO:0009307">
    <property type="term" value="P:DNA restriction-modification system"/>
    <property type="evidence" value="ECO:0007669"/>
    <property type="project" value="InterPro"/>
</dbReference>
<comment type="catalytic activity">
    <reaction evidence="6 8">
        <text>a 2'-deoxyadenosine in DNA + S-adenosyl-L-methionine = an N(6)-methyl-2'-deoxyadenosine in DNA + S-adenosyl-L-homocysteine + H(+)</text>
        <dbReference type="Rhea" id="RHEA:15197"/>
        <dbReference type="Rhea" id="RHEA-COMP:12418"/>
        <dbReference type="Rhea" id="RHEA-COMP:12419"/>
        <dbReference type="ChEBI" id="CHEBI:15378"/>
        <dbReference type="ChEBI" id="CHEBI:57856"/>
        <dbReference type="ChEBI" id="CHEBI:59789"/>
        <dbReference type="ChEBI" id="CHEBI:90615"/>
        <dbReference type="ChEBI" id="CHEBI:90616"/>
        <dbReference type="EC" id="2.1.1.72"/>
    </reaction>
</comment>
<dbReference type="GO" id="GO:0006298">
    <property type="term" value="P:mismatch repair"/>
    <property type="evidence" value="ECO:0007669"/>
    <property type="project" value="TreeGrafter"/>
</dbReference>
<feature type="binding site" evidence="7">
    <location>
        <position position="25"/>
    </location>
    <ligand>
        <name>S-adenosyl-L-methionine</name>
        <dbReference type="ChEBI" id="CHEBI:59789"/>
    </ligand>
</feature>
<dbReference type="Pfam" id="PF02086">
    <property type="entry name" value="MethyltransfD12"/>
    <property type="match status" value="1"/>
</dbReference>
<evidence type="ECO:0000256" key="2">
    <source>
        <dbReference type="ARBA" id="ARBA00011900"/>
    </source>
</evidence>
<dbReference type="GO" id="GO:0009007">
    <property type="term" value="F:site-specific DNA-methyltransferase (adenine-specific) activity"/>
    <property type="evidence" value="ECO:0007669"/>
    <property type="project" value="UniProtKB-UniRule"/>
</dbReference>
<reference evidence="10" key="1">
    <citation type="journal article" date="2009" name="Appl. Environ. Microbiol.">
        <title>Complete genome sequence of the chemolithoautotrophic marine magnetotactic coccus strain MC-1.</title>
        <authorList>
            <person name="Schubbe S."/>
            <person name="Williams T.J."/>
            <person name="Xie G."/>
            <person name="Kiss H.E."/>
            <person name="Brettin T.S."/>
            <person name="Martinez D."/>
            <person name="Ross C.A."/>
            <person name="Schuler D."/>
            <person name="Cox B.L."/>
            <person name="Nealson K.H."/>
            <person name="Bazylinski D.A."/>
        </authorList>
    </citation>
    <scope>NUCLEOTIDE SEQUENCE [LARGE SCALE GENOMIC DNA]</scope>
    <source>
        <strain evidence="10">ATCC BAA-1437 / JCM 17883 / MC-1</strain>
    </source>
</reference>
<gene>
    <name evidence="9" type="ordered locus">Mmc1_1281</name>
</gene>
<dbReference type="GO" id="GO:1904047">
    <property type="term" value="F:S-adenosyl-L-methionine binding"/>
    <property type="evidence" value="ECO:0007669"/>
    <property type="project" value="TreeGrafter"/>
</dbReference>
<feature type="binding site" evidence="7">
    <location>
        <position position="21"/>
    </location>
    <ligand>
        <name>S-adenosyl-L-methionine</name>
        <dbReference type="ChEBI" id="CHEBI:59789"/>
    </ligand>
</feature>
<evidence type="ECO:0000256" key="8">
    <source>
        <dbReference type="RuleBase" id="RU361257"/>
    </source>
</evidence>
<evidence type="ECO:0000313" key="9">
    <source>
        <dbReference type="EMBL" id="ABK43792.1"/>
    </source>
</evidence>
<dbReference type="PANTHER" id="PTHR30481">
    <property type="entry name" value="DNA ADENINE METHYLASE"/>
    <property type="match status" value="1"/>
</dbReference>
<organism evidence="9 10">
    <name type="scientific">Magnetococcus marinus (strain ATCC BAA-1437 / JCM 17883 / MC-1)</name>
    <dbReference type="NCBI Taxonomy" id="156889"/>
    <lineage>
        <taxon>Bacteria</taxon>
        <taxon>Pseudomonadati</taxon>
        <taxon>Pseudomonadota</taxon>
        <taxon>Magnetococcia</taxon>
        <taxon>Magnetococcales</taxon>
        <taxon>Magnetococcaceae</taxon>
        <taxon>Magnetococcus</taxon>
    </lineage>
</organism>
<sequence>MRPQKSNQTLINMHPKPFIKWAGGKQALAQKLIDYFPEKFNVYYEPFLGGGSVFFYIRPKSALLSDYNEWLVNTFQAIQKNWVTVYQNLVEIENTKETFLHVRSIDPFSVDLFTRAAYFIYLNKTCFRGLFRVNKKGGFNVPYGSYQRRYADPDNLHAVANSIQGVDIQAVDFEMALGNTKKGDFVYLDPPYYKFGGYSDFNRYTDQQFNEGDHYRLASVCYELSRKGVYWAQSNSNTPFIRSLYAEDSIIEIPARREINLNSGARNITELLITNYEVANKMQISLSE</sequence>
<dbReference type="Gene3D" id="3.40.50.150">
    <property type="entry name" value="Vaccinia Virus protein VP39"/>
    <property type="match status" value="1"/>
</dbReference>
<evidence type="ECO:0000256" key="6">
    <source>
        <dbReference type="ARBA" id="ARBA00047942"/>
    </source>
</evidence>
<dbReference type="eggNOG" id="COG0338">
    <property type="taxonomic scope" value="Bacteria"/>
</dbReference>
<dbReference type="HOGENOM" id="CLU_063430_0_0_5"/>
<evidence type="ECO:0000256" key="4">
    <source>
        <dbReference type="ARBA" id="ARBA00022679"/>
    </source>
</evidence>
<dbReference type="InterPro" id="IPR023095">
    <property type="entry name" value="Ade_MeTrfase_dom_2"/>
</dbReference>
<dbReference type="Gene3D" id="1.10.1020.10">
    <property type="entry name" value="Adenine-specific Methyltransferase, Domain 2"/>
    <property type="match status" value="1"/>
</dbReference>
<dbReference type="SUPFAM" id="SSF53335">
    <property type="entry name" value="S-adenosyl-L-methionine-dependent methyltransferases"/>
    <property type="match status" value="1"/>
</dbReference>
<dbReference type="InterPro" id="IPR012263">
    <property type="entry name" value="M_m6A_EcoRV"/>
</dbReference>
<keyword evidence="10" id="KW-1185">Reference proteome</keyword>
<dbReference type="InterPro" id="IPR029063">
    <property type="entry name" value="SAM-dependent_MTases_sf"/>
</dbReference>
<dbReference type="InterPro" id="IPR002052">
    <property type="entry name" value="DNA_methylase_N6_adenine_CS"/>
</dbReference>
<proteinExistence type="inferred from homology"/>
<dbReference type="REBASE" id="14138">
    <property type="entry name" value="M1.MspMCORF1281P"/>
</dbReference>
<dbReference type="EC" id="2.1.1.72" evidence="2 8"/>
<protein>
    <recommendedName>
        <fullName evidence="2 8">Site-specific DNA-methyltransferase (adenine-specific)</fullName>
        <ecNumber evidence="2 8">2.1.1.72</ecNumber>
    </recommendedName>
</protein>
<dbReference type="GO" id="GO:0043565">
    <property type="term" value="F:sequence-specific DNA binding"/>
    <property type="evidence" value="ECO:0007669"/>
    <property type="project" value="TreeGrafter"/>
</dbReference>
<dbReference type="PANTHER" id="PTHR30481:SF3">
    <property type="entry name" value="DNA ADENINE METHYLASE"/>
    <property type="match status" value="1"/>
</dbReference>
<evidence type="ECO:0000256" key="1">
    <source>
        <dbReference type="ARBA" id="ARBA00006594"/>
    </source>
</evidence>
<evidence type="ECO:0000256" key="7">
    <source>
        <dbReference type="PIRSR" id="PIRSR000398-1"/>
    </source>
</evidence>
<dbReference type="Proteomes" id="UP000002586">
    <property type="component" value="Chromosome"/>
</dbReference>
<dbReference type="PRINTS" id="PR00505">
    <property type="entry name" value="D12N6MTFRASE"/>
</dbReference>
<feature type="binding site" evidence="7">
    <location>
        <position position="189"/>
    </location>
    <ligand>
        <name>S-adenosyl-L-methionine</name>
        <dbReference type="ChEBI" id="CHEBI:59789"/>
    </ligand>
</feature>
<dbReference type="NCBIfam" id="TIGR00571">
    <property type="entry name" value="dam"/>
    <property type="match status" value="1"/>
</dbReference>
<accession>A0L749</accession>
<dbReference type="KEGG" id="mgm:Mmc1_1281"/>
<evidence type="ECO:0000313" key="10">
    <source>
        <dbReference type="Proteomes" id="UP000002586"/>
    </source>
</evidence>
<keyword evidence="3 8" id="KW-0489">Methyltransferase</keyword>
<dbReference type="PROSITE" id="PS00092">
    <property type="entry name" value="N6_MTASE"/>
    <property type="match status" value="1"/>
</dbReference>
<comment type="similarity">
    <text evidence="1 8">Belongs to the N(4)/N(6)-methyltransferase family.</text>
</comment>
<dbReference type="InterPro" id="IPR012327">
    <property type="entry name" value="MeTrfase_D12"/>
</dbReference>
<evidence type="ECO:0000256" key="3">
    <source>
        <dbReference type="ARBA" id="ARBA00022603"/>
    </source>
</evidence>
<feature type="binding site" evidence="7">
    <location>
        <position position="66"/>
    </location>
    <ligand>
        <name>S-adenosyl-L-methionine</name>
        <dbReference type="ChEBI" id="CHEBI:59789"/>
    </ligand>
</feature>
<keyword evidence="5 8" id="KW-0949">S-adenosyl-L-methionine</keyword>
<keyword evidence="4 8" id="KW-0808">Transferase</keyword>
<evidence type="ECO:0000256" key="5">
    <source>
        <dbReference type="ARBA" id="ARBA00022691"/>
    </source>
</evidence>
<dbReference type="PIRSF" id="PIRSF000398">
    <property type="entry name" value="M_m6A_EcoRV"/>
    <property type="match status" value="1"/>
</dbReference>
<dbReference type="STRING" id="156889.Mmc1_1281"/>
<dbReference type="AlphaFoldDB" id="A0L749"/>
<dbReference type="GO" id="GO:0032259">
    <property type="term" value="P:methylation"/>
    <property type="evidence" value="ECO:0007669"/>
    <property type="project" value="UniProtKB-KW"/>
</dbReference>
<reference evidence="9 10" key="2">
    <citation type="journal article" date="2012" name="Int. J. Syst. Evol. Microbiol.">
        <title>Magnetococcus marinus gen. nov., sp. nov., a marine, magnetotactic bacterium that represents a novel lineage (Magnetococcaceae fam. nov.; Magnetococcales ord. nov.) at the base of the Alphaproteobacteria.</title>
        <authorList>
            <person name="Bazylinski D.A."/>
            <person name="Williams T.J."/>
            <person name="Lefevre C.T."/>
            <person name="Berg R.J."/>
            <person name="Zhang C.L."/>
            <person name="Bowser S.S."/>
            <person name="Dean A.J."/>
            <person name="Beveridge T.J."/>
        </authorList>
    </citation>
    <scope>NUCLEOTIDE SEQUENCE [LARGE SCALE GENOMIC DNA]</scope>
    <source>
        <strain evidence="10">ATCC BAA-1437 / JCM 17883 / MC-1</strain>
    </source>
</reference>
<dbReference type="RefSeq" id="WP_011712947.1">
    <property type="nucleotide sequence ID" value="NC_008576.1"/>
</dbReference>